<name>A0A2Z5FUQ1_9BACT</name>
<organism evidence="1 2">
    <name type="scientific">Acidisarcina polymorpha</name>
    <dbReference type="NCBI Taxonomy" id="2211140"/>
    <lineage>
        <taxon>Bacteria</taxon>
        <taxon>Pseudomonadati</taxon>
        <taxon>Acidobacteriota</taxon>
        <taxon>Terriglobia</taxon>
        <taxon>Terriglobales</taxon>
        <taxon>Acidobacteriaceae</taxon>
        <taxon>Acidisarcina</taxon>
    </lineage>
</organism>
<gene>
    <name evidence="1" type="ORF">ACPOL_0870</name>
</gene>
<sequence>MVNGVTSEHSRRSYTTGLRAFFTWIRISGAGRPLPRL</sequence>
<keyword evidence="2" id="KW-1185">Reference proteome</keyword>
<evidence type="ECO:0000313" key="2">
    <source>
        <dbReference type="Proteomes" id="UP000253606"/>
    </source>
</evidence>
<dbReference type="AlphaFoldDB" id="A0A2Z5FUQ1"/>
<evidence type="ECO:0000313" key="1">
    <source>
        <dbReference type="EMBL" id="AXC10227.1"/>
    </source>
</evidence>
<reference evidence="1 2" key="1">
    <citation type="journal article" date="2018" name="Front. Microbiol.">
        <title>Hydrolytic Capabilities as a Key to Environmental Success: Chitinolytic and Cellulolytic Acidobacteria From Acidic Sub-arctic Soils and Boreal Peatlands.</title>
        <authorList>
            <person name="Belova S.E."/>
            <person name="Ravin N.V."/>
            <person name="Pankratov T.A."/>
            <person name="Rakitin A.L."/>
            <person name="Ivanova A.A."/>
            <person name="Beletsky A.V."/>
            <person name="Mardanov A.V."/>
            <person name="Sinninghe Damste J.S."/>
            <person name="Dedysh S.N."/>
        </authorList>
    </citation>
    <scope>NUCLEOTIDE SEQUENCE [LARGE SCALE GENOMIC DNA]</scope>
    <source>
        <strain evidence="1 2">SBC82</strain>
    </source>
</reference>
<proteinExistence type="predicted"/>
<dbReference type="KEGG" id="abas:ACPOL_0870"/>
<dbReference type="EMBL" id="CP030840">
    <property type="protein sequence ID" value="AXC10227.1"/>
    <property type="molecule type" value="Genomic_DNA"/>
</dbReference>
<accession>A0A2Z5FUQ1</accession>
<protein>
    <submittedName>
        <fullName evidence="1">Phage integrase family protein</fullName>
    </submittedName>
</protein>
<dbReference type="Proteomes" id="UP000253606">
    <property type="component" value="Chromosome"/>
</dbReference>